<protein>
    <submittedName>
        <fullName evidence="4">APC membrane recruitment protein 1</fullName>
    </submittedName>
</protein>
<feature type="region of interest" description="Disordered" evidence="1">
    <location>
        <begin position="177"/>
        <end position="230"/>
    </location>
</feature>
<organism evidence="4">
    <name type="scientific">Schistocephalus solidus</name>
    <name type="common">Tapeworm</name>
    <dbReference type="NCBI Taxonomy" id="70667"/>
    <lineage>
        <taxon>Eukaryota</taxon>
        <taxon>Metazoa</taxon>
        <taxon>Spiralia</taxon>
        <taxon>Lophotrochozoa</taxon>
        <taxon>Platyhelminthes</taxon>
        <taxon>Cestoda</taxon>
        <taxon>Eucestoda</taxon>
        <taxon>Diphyllobothriidea</taxon>
        <taxon>Diphyllobothriidae</taxon>
        <taxon>Schistocephalus</taxon>
    </lineage>
</organism>
<reference evidence="4" key="1">
    <citation type="submission" date="2016-06" db="UniProtKB">
        <authorList>
            <consortium name="WormBaseParasite"/>
        </authorList>
    </citation>
    <scope>IDENTIFICATION</scope>
</reference>
<feature type="compositionally biased region" description="Polar residues" evidence="1">
    <location>
        <begin position="56"/>
        <end position="73"/>
    </location>
</feature>
<evidence type="ECO:0000313" key="4">
    <source>
        <dbReference type="WBParaSite" id="SSLN_0001641501-mRNA-1"/>
    </source>
</evidence>
<gene>
    <name evidence="2" type="ORF">SSLN_LOCUS15812</name>
</gene>
<feature type="region of interest" description="Disordered" evidence="1">
    <location>
        <begin position="46"/>
        <end position="162"/>
    </location>
</feature>
<feature type="compositionally biased region" description="Polar residues" evidence="1">
    <location>
        <begin position="208"/>
        <end position="221"/>
    </location>
</feature>
<dbReference type="EMBL" id="UYSU01040320">
    <property type="protein sequence ID" value="VDM02198.1"/>
    <property type="molecule type" value="Genomic_DNA"/>
</dbReference>
<evidence type="ECO:0000313" key="3">
    <source>
        <dbReference type="Proteomes" id="UP000275846"/>
    </source>
</evidence>
<evidence type="ECO:0000313" key="2">
    <source>
        <dbReference type="EMBL" id="VDM02198.1"/>
    </source>
</evidence>
<feature type="compositionally biased region" description="Basic and acidic residues" evidence="1">
    <location>
        <begin position="132"/>
        <end position="141"/>
    </location>
</feature>
<proteinExistence type="predicted"/>
<sequence length="230" mass="25090">MNYSLLRSGISAHVIKTLTNSKENSICLPGYLPGLAGLSFDKDQPILPETSAGRGRTSSTLLPGQQPQSQHSSDLSEEEEEEEPVEGGTCREKMSSFEHISKDIGSFSSNFEPSPQPKPPSFVPRIVLDQEPLGRDVDKVTEAPITMPPIPPDGKRRLSYPGLESYAIKEQKESIRLPESTVADDTKIPEDNFSAQRASQPMLPLTPPRTSSVSMIGSKATSLKKRISNT</sequence>
<name>A0A183TH64_SCHSO</name>
<keyword evidence="3" id="KW-1185">Reference proteome</keyword>
<dbReference type="WBParaSite" id="SSLN_0001641501-mRNA-1">
    <property type="protein sequence ID" value="SSLN_0001641501-mRNA-1"/>
    <property type="gene ID" value="SSLN_0001641501"/>
</dbReference>
<reference evidence="2 3" key="2">
    <citation type="submission" date="2018-11" db="EMBL/GenBank/DDBJ databases">
        <authorList>
            <consortium name="Pathogen Informatics"/>
        </authorList>
    </citation>
    <scope>NUCLEOTIDE SEQUENCE [LARGE SCALE GENOMIC DNA]</scope>
    <source>
        <strain evidence="2 3">NST_G2</strain>
    </source>
</reference>
<dbReference type="Proteomes" id="UP000275846">
    <property type="component" value="Unassembled WGS sequence"/>
</dbReference>
<feature type="compositionally biased region" description="Basic and acidic residues" evidence="1">
    <location>
        <begin position="89"/>
        <end position="102"/>
    </location>
</feature>
<dbReference type="AlphaFoldDB" id="A0A183TH64"/>
<accession>A0A183TH64</accession>
<feature type="compositionally biased region" description="Acidic residues" evidence="1">
    <location>
        <begin position="75"/>
        <end position="85"/>
    </location>
</feature>
<evidence type="ECO:0000256" key="1">
    <source>
        <dbReference type="SAM" id="MobiDB-lite"/>
    </source>
</evidence>